<keyword evidence="11" id="KW-0677">Repeat</keyword>
<keyword evidence="15" id="KW-0472">Membrane</keyword>
<dbReference type="GO" id="GO:0070062">
    <property type="term" value="C:extracellular exosome"/>
    <property type="evidence" value="ECO:0007669"/>
    <property type="project" value="TreeGrafter"/>
</dbReference>
<protein>
    <recommendedName>
        <fullName evidence="19">EF-hand domain-containing protein</fullName>
    </recommendedName>
</protein>
<dbReference type="Pfam" id="PF25434">
    <property type="entry name" value="NUCB1_N"/>
    <property type="match status" value="1"/>
</dbReference>
<evidence type="ECO:0000256" key="6">
    <source>
        <dbReference type="ARBA" id="ARBA00022490"/>
    </source>
</evidence>
<dbReference type="InterPro" id="IPR002048">
    <property type="entry name" value="EF_hand_dom"/>
</dbReference>
<comment type="similarity">
    <text evidence="5">Belongs to the nucleobindin family.</text>
</comment>
<feature type="domain" description="EF-hand" evidence="19">
    <location>
        <begin position="297"/>
        <end position="332"/>
    </location>
</feature>
<evidence type="ECO:0000256" key="9">
    <source>
        <dbReference type="ARBA" id="ARBA00022658"/>
    </source>
</evidence>
<evidence type="ECO:0000256" key="17">
    <source>
        <dbReference type="SAM" id="MobiDB-lite"/>
    </source>
</evidence>
<evidence type="ECO:0000259" key="19">
    <source>
        <dbReference type="PROSITE" id="PS50222"/>
    </source>
</evidence>
<dbReference type="PANTHER" id="PTHR19237:SF20">
    <property type="entry name" value="NUCLEOBINDIN 1"/>
    <property type="match status" value="1"/>
</dbReference>
<evidence type="ECO:0000256" key="18">
    <source>
        <dbReference type="SAM" id="SignalP"/>
    </source>
</evidence>
<evidence type="ECO:0000256" key="11">
    <source>
        <dbReference type="ARBA" id="ARBA00022737"/>
    </source>
</evidence>
<evidence type="ECO:0000256" key="1">
    <source>
        <dbReference type="ARBA" id="ARBA00004170"/>
    </source>
</evidence>
<feature type="coiled-coil region" evidence="16">
    <location>
        <begin position="157"/>
        <end position="218"/>
    </location>
</feature>
<feature type="signal peptide" evidence="18">
    <location>
        <begin position="1"/>
        <end position="18"/>
    </location>
</feature>
<evidence type="ECO:0000256" key="16">
    <source>
        <dbReference type="SAM" id="Coils"/>
    </source>
</evidence>
<dbReference type="GO" id="GO:0003677">
    <property type="term" value="F:DNA binding"/>
    <property type="evidence" value="ECO:0007669"/>
    <property type="project" value="UniProtKB-KW"/>
</dbReference>
<dbReference type="InterPro" id="IPR040250">
    <property type="entry name" value="Nucleobindin"/>
</dbReference>
<dbReference type="InterPro" id="IPR011992">
    <property type="entry name" value="EF-hand-dom_pair"/>
</dbReference>
<feature type="chain" id="PRO_5032534454" description="EF-hand domain-containing protein" evidence="18">
    <location>
        <begin position="19"/>
        <end position="412"/>
    </location>
</feature>
<evidence type="ECO:0000256" key="7">
    <source>
        <dbReference type="ARBA" id="ARBA00022525"/>
    </source>
</evidence>
<dbReference type="InterPro" id="IPR057576">
    <property type="entry name" value="NUCB1_N"/>
</dbReference>
<dbReference type="GO" id="GO:0005793">
    <property type="term" value="C:endoplasmic reticulum-Golgi intermediate compartment"/>
    <property type="evidence" value="ECO:0007669"/>
    <property type="project" value="TreeGrafter"/>
</dbReference>
<proteinExistence type="inferred from homology"/>
<feature type="domain" description="EF-hand" evidence="19">
    <location>
        <begin position="246"/>
        <end position="281"/>
    </location>
</feature>
<keyword evidence="14" id="KW-0238">DNA-binding</keyword>
<evidence type="ECO:0000256" key="3">
    <source>
        <dbReference type="ARBA" id="ARBA00004555"/>
    </source>
</evidence>
<keyword evidence="6" id="KW-0963">Cytoplasm</keyword>
<keyword evidence="8" id="KW-0597">Phosphoprotein</keyword>
<dbReference type="GO" id="GO:0005509">
    <property type="term" value="F:calcium ion binding"/>
    <property type="evidence" value="ECO:0007669"/>
    <property type="project" value="InterPro"/>
</dbReference>
<name>A0A815XKW5_ADIRI</name>
<dbReference type="AlphaFoldDB" id="A0A815XKW5"/>
<dbReference type="GO" id="GO:0016020">
    <property type="term" value="C:membrane"/>
    <property type="evidence" value="ECO:0007669"/>
    <property type="project" value="UniProtKB-SubCell"/>
</dbReference>
<dbReference type="PROSITE" id="PS50222">
    <property type="entry name" value="EF_HAND_2"/>
    <property type="match status" value="2"/>
</dbReference>
<evidence type="ECO:0000313" key="20">
    <source>
        <dbReference type="EMBL" id="CAF1558802.1"/>
    </source>
</evidence>
<evidence type="ECO:0000256" key="2">
    <source>
        <dbReference type="ARBA" id="ARBA00004496"/>
    </source>
</evidence>
<dbReference type="GO" id="GO:0005085">
    <property type="term" value="F:guanyl-nucleotide exchange factor activity"/>
    <property type="evidence" value="ECO:0007669"/>
    <property type="project" value="UniProtKB-KW"/>
</dbReference>
<evidence type="ECO:0000256" key="4">
    <source>
        <dbReference type="ARBA" id="ARBA00004613"/>
    </source>
</evidence>
<evidence type="ECO:0000256" key="15">
    <source>
        <dbReference type="ARBA" id="ARBA00023136"/>
    </source>
</evidence>
<dbReference type="PROSITE" id="PS00018">
    <property type="entry name" value="EF_HAND_1"/>
    <property type="match status" value="3"/>
</dbReference>
<dbReference type="PANTHER" id="PTHR19237">
    <property type="entry name" value="NUCLEOBINDIN"/>
    <property type="match status" value="1"/>
</dbReference>
<keyword evidence="7" id="KW-0964">Secreted</keyword>
<evidence type="ECO:0000256" key="13">
    <source>
        <dbReference type="ARBA" id="ARBA00023034"/>
    </source>
</evidence>
<dbReference type="Pfam" id="PF13499">
    <property type="entry name" value="EF-hand_7"/>
    <property type="match status" value="1"/>
</dbReference>
<evidence type="ECO:0000256" key="14">
    <source>
        <dbReference type="ARBA" id="ARBA00023125"/>
    </source>
</evidence>
<keyword evidence="21" id="KW-1185">Reference proteome</keyword>
<evidence type="ECO:0000256" key="5">
    <source>
        <dbReference type="ARBA" id="ARBA00008063"/>
    </source>
</evidence>
<gene>
    <name evidence="20" type="ORF">XAT740_LOCUS43460</name>
</gene>
<comment type="caution">
    <text evidence="20">The sequence shown here is derived from an EMBL/GenBank/DDBJ whole genome shotgun (WGS) entry which is preliminary data.</text>
</comment>
<keyword evidence="10 18" id="KW-0732">Signal</keyword>
<organism evidence="20 21">
    <name type="scientific">Adineta ricciae</name>
    <name type="common">Rotifer</name>
    <dbReference type="NCBI Taxonomy" id="249248"/>
    <lineage>
        <taxon>Eukaryota</taxon>
        <taxon>Metazoa</taxon>
        <taxon>Spiralia</taxon>
        <taxon>Gnathifera</taxon>
        <taxon>Rotifera</taxon>
        <taxon>Eurotatoria</taxon>
        <taxon>Bdelloidea</taxon>
        <taxon>Adinetida</taxon>
        <taxon>Adinetidae</taxon>
        <taxon>Adineta</taxon>
    </lineage>
</organism>
<reference evidence="20" key="1">
    <citation type="submission" date="2021-02" db="EMBL/GenBank/DDBJ databases">
        <authorList>
            <person name="Nowell W R."/>
        </authorList>
    </citation>
    <scope>NUCLEOTIDE SEQUENCE</scope>
</reference>
<dbReference type="GO" id="GO:0005794">
    <property type="term" value="C:Golgi apparatus"/>
    <property type="evidence" value="ECO:0007669"/>
    <property type="project" value="UniProtKB-SubCell"/>
</dbReference>
<keyword evidence="16" id="KW-0175">Coiled coil</keyword>
<dbReference type="SUPFAM" id="SSF47473">
    <property type="entry name" value="EF-hand"/>
    <property type="match status" value="1"/>
</dbReference>
<evidence type="ECO:0000256" key="12">
    <source>
        <dbReference type="ARBA" id="ARBA00022837"/>
    </source>
</evidence>
<feature type="region of interest" description="Disordered" evidence="17">
    <location>
        <begin position="353"/>
        <end position="412"/>
    </location>
</feature>
<evidence type="ECO:0000256" key="8">
    <source>
        <dbReference type="ARBA" id="ARBA00022553"/>
    </source>
</evidence>
<dbReference type="SMART" id="SM00054">
    <property type="entry name" value="EFh"/>
    <property type="match status" value="2"/>
</dbReference>
<dbReference type="EMBL" id="CAJNOR010005359">
    <property type="protein sequence ID" value="CAF1558802.1"/>
    <property type="molecule type" value="Genomic_DNA"/>
</dbReference>
<evidence type="ECO:0000313" key="21">
    <source>
        <dbReference type="Proteomes" id="UP000663828"/>
    </source>
</evidence>
<evidence type="ECO:0000256" key="10">
    <source>
        <dbReference type="ARBA" id="ARBA00022729"/>
    </source>
</evidence>
<dbReference type="Proteomes" id="UP000663828">
    <property type="component" value="Unassembled WGS sequence"/>
</dbReference>
<comment type="subcellular location">
    <subcellularLocation>
        <location evidence="2">Cytoplasm</location>
    </subcellularLocation>
    <subcellularLocation>
        <location evidence="3">Golgi apparatus</location>
    </subcellularLocation>
    <subcellularLocation>
        <location evidence="1">Membrane</location>
        <topology evidence="1">Peripheral membrane protein</topology>
    </subcellularLocation>
    <subcellularLocation>
        <location evidence="4">Secreted</location>
    </subcellularLocation>
</comment>
<keyword evidence="9" id="KW-0344">Guanine-nucleotide releasing factor</keyword>
<feature type="compositionally biased region" description="Low complexity" evidence="17">
    <location>
        <begin position="359"/>
        <end position="397"/>
    </location>
</feature>
<accession>A0A815XKW5</accession>
<dbReference type="InterPro" id="IPR018247">
    <property type="entry name" value="EF_Hand_1_Ca_BS"/>
</dbReference>
<dbReference type="Gene3D" id="1.10.238.10">
    <property type="entry name" value="EF-hand"/>
    <property type="match status" value="1"/>
</dbReference>
<sequence>MKLLIYLLHVCVLLVAVGAPPVVENAKRGKAPAPSSNDGDSDDMIDKLEYGRYLKEVVEILESDPNFKRKLEKASADDIKSGNIAEHLSLVQHNIRSQLDEAKQREMARLRQLIGRKIRTLSDKQRNALARIDPNGEQIRKLLPQHLDHDNSDTFNEADLERLIRHASKDLDEIDRQREEEFKQYELRKEYQRRAKLARLTKDERKRLEELHRETLEQKKRHRPVNHPGSRDQMEEVWAKVDKLETNQFKPKAFFKLHDINGDGFLDEGEIEAIMLQEAAKIHDGPADADPVEKEEEMERMRQHVMREFDKNNDRMLSFEEFEHGIDGKDAKNDQGWKSLEDNPVFSDQEYQRFAEHMSPVSTSIPPQQTPSTSSSSVQAPVVSETAVNASSVAAASQPLNVPRARPAAKTQ</sequence>
<keyword evidence="13" id="KW-0333">Golgi apparatus</keyword>
<keyword evidence="12" id="KW-0106">Calcium</keyword>